<dbReference type="Proteomes" id="UP001249851">
    <property type="component" value="Unassembled WGS sequence"/>
</dbReference>
<evidence type="ECO:0000313" key="3">
    <source>
        <dbReference type="Proteomes" id="UP001249851"/>
    </source>
</evidence>
<protein>
    <submittedName>
        <fullName evidence="2">Uncharacterized protein</fullName>
    </submittedName>
</protein>
<organism evidence="2 3">
    <name type="scientific">Acropora cervicornis</name>
    <name type="common">Staghorn coral</name>
    <dbReference type="NCBI Taxonomy" id="6130"/>
    <lineage>
        <taxon>Eukaryota</taxon>
        <taxon>Metazoa</taxon>
        <taxon>Cnidaria</taxon>
        <taxon>Anthozoa</taxon>
        <taxon>Hexacorallia</taxon>
        <taxon>Scleractinia</taxon>
        <taxon>Astrocoeniina</taxon>
        <taxon>Acroporidae</taxon>
        <taxon>Acropora</taxon>
    </lineage>
</organism>
<evidence type="ECO:0000256" key="1">
    <source>
        <dbReference type="SAM" id="MobiDB-lite"/>
    </source>
</evidence>
<sequence length="66" mass="7190">MADKKPVLAHSNGDKRSKSSLTCGEYADERAAENTINASQLDPSLISRELRSFANDALGVDKLQVR</sequence>
<proteinExistence type="predicted"/>
<accession>A0AAD9Q3C4</accession>
<name>A0AAD9Q3C4_ACRCE</name>
<comment type="caution">
    <text evidence="2">The sequence shown here is derived from an EMBL/GenBank/DDBJ whole genome shotgun (WGS) entry which is preliminary data.</text>
</comment>
<evidence type="ECO:0000313" key="2">
    <source>
        <dbReference type="EMBL" id="KAK2553888.1"/>
    </source>
</evidence>
<reference evidence="2" key="2">
    <citation type="journal article" date="2023" name="Science">
        <title>Genomic signatures of disease resistance in endangered staghorn corals.</title>
        <authorList>
            <person name="Vollmer S.V."/>
            <person name="Selwyn J.D."/>
            <person name="Despard B.A."/>
            <person name="Roesel C.L."/>
        </authorList>
    </citation>
    <scope>NUCLEOTIDE SEQUENCE</scope>
    <source>
        <strain evidence="2">K2</strain>
    </source>
</reference>
<reference evidence="2" key="1">
    <citation type="journal article" date="2023" name="G3 (Bethesda)">
        <title>Whole genome assembly and annotation of the endangered Caribbean coral Acropora cervicornis.</title>
        <authorList>
            <person name="Selwyn J.D."/>
            <person name="Vollmer S.V."/>
        </authorList>
    </citation>
    <scope>NUCLEOTIDE SEQUENCE</scope>
    <source>
        <strain evidence="2">K2</strain>
    </source>
</reference>
<feature type="compositionally biased region" description="Basic and acidic residues" evidence="1">
    <location>
        <begin position="1"/>
        <end position="17"/>
    </location>
</feature>
<keyword evidence="3" id="KW-1185">Reference proteome</keyword>
<gene>
    <name evidence="2" type="ORF">P5673_024579</name>
</gene>
<dbReference type="AlphaFoldDB" id="A0AAD9Q3C4"/>
<dbReference type="EMBL" id="JARQWQ010000073">
    <property type="protein sequence ID" value="KAK2553888.1"/>
    <property type="molecule type" value="Genomic_DNA"/>
</dbReference>
<feature type="region of interest" description="Disordered" evidence="1">
    <location>
        <begin position="1"/>
        <end position="21"/>
    </location>
</feature>